<reference evidence="3" key="1">
    <citation type="submission" date="2006-03" db="EMBL/GenBank/DDBJ databases">
        <authorList>
            <person name="Bowman J."/>
            <person name="Ferriera S."/>
            <person name="Johnson J."/>
            <person name="Kravitz S."/>
            <person name="Halpern A."/>
            <person name="Remington K."/>
            <person name="Beeson K."/>
            <person name="Tran B."/>
            <person name="Rogers Y.-H."/>
            <person name="Friedman R."/>
            <person name="Venter J.C."/>
        </authorList>
    </citation>
    <scope>NUCLEOTIDE SEQUENCE [LARGE SCALE GENOMIC DNA]</scope>
    <source>
        <strain evidence="3">ATCC 700755</strain>
    </source>
</reference>
<dbReference type="EMBL" id="CP003879">
    <property type="protein sequence ID" value="AFU70183.1"/>
    <property type="molecule type" value="Genomic_DNA"/>
</dbReference>
<dbReference type="HOGENOM" id="CLU_104197_1_0_10"/>
<name>K4IK48_PSYTT</name>
<dbReference type="InterPro" id="IPR005182">
    <property type="entry name" value="YdbS-like_PH"/>
</dbReference>
<dbReference type="PANTHER" id="PTHR34473">
    <property type="entry name" value="UPF0699 TRANSMEMBRANE PROTEIN YDBS"/>
    <property type="match status" value="1"/>
</dbReference>
<feature type="transmembrane region" description="Helical" evidence="1">
    <location>
        <begin position="31"/>
        <end position="53"/>
    </location>
</feature>
<keyword evidence="4" id="KW-1185">Reference proteome</keyword>
<protein>
    <recommendedName>
        <fullName evidence="2">YdbS-like PH domain-containing protein</fullName>
    </recommendedName>
</protein>
<feature type="domain" description="YdbS-like PH" evidence="2">
    <location>
        <begin position="93"/>
        <end position="160"/>
    </location>
</feature>
<evidence type="ECO:0000259" key="2">
    <source>
        <dbReference type="Pfam" id="PF03703"/>
    </source>
</evidence>
<dbReference type="AlphaFoldDB" id="K4IK48"/>
<reference evidence="3" key="2">
    <citation type="submission" date="2012-09" db="EMBL/GenBank/DDBJ databases">
        <title>The complete sequence of Psychroflexus torquis an extreme psychrophile from sea-ice that is stimulated by light.</title>
        <authorList>
            <person name="Feng S."/>
            <person name="Powell S.M."/>
            <person name="Bowman J.P."/>
        </authorList>
    </citation>
    <scope>NUCLEOTIDE SEQUENCE [LARGE SCALE GENOMIC DNA]</scope>
    <source>
        <strain evidence="3">ATCC 700755</strain>
    </source>
</reference>
<organism evidence="3 4">
    <name type="scientific">Psychroflexus torquis (strain ATCC 700755 / CIP 106069 / ACAM 623)</name>
    <dbReference type="NCBI Taxonomy" id="313595"/>
    <lineage>
        <taxon>Bacteria</taxon>
        <taxon>Pseudomonadati</taxon>
        <taxon>Bacteroidota</taxon>
        <taxon>Flavobacteriia</taxon>
        <taxon>Flavobacteriales</taxon>
        <taxon>Flavobacteriaceae</taxon>
        <taxon>Psychroflexus</taxon>
    </lineage>
</organism>
<proteinExistence type="predicted"/>
<dbReference type="OrthoDB" id="1524472at2"/>
<evidence type="ECO:0000313" key="3">
    <source>
        <dbReference type="EMBL" id="AFU70183.1"/>
    </source>
</evidence>
<dbReference type="eggNOG" id="COG3402">
    <property type="taxonomic scope" value="Bacteria"/>
</dbReference>
<sequence>MNFENLEVHLDELPDFKSVELNLVQKRYKRLIWINEGLVFILLFALPIVAFFIEPVPLWIPIVVLCILSLVLAIRATEIEKGFPLRLFGIRQYDIIYQSGFFYFTETVIPYNRIQHVEIKQGPLSRFYNLYSLRLYTAGASSGDLIIDGLDKETAQKLKAKVLAKTTIIDE</sequence>
<dbReference type="STRING" id="313595.P700755_003584"/>
<dbReference type="RefSeq" id="WP_015025729.1">
    <property type="nucleotide sequence ID" value="NC_018721.1"/>
</dbReference>
<feature type="transmembrane region" description="Helical" evidence="1">
    <location>
        <begin position="59"/>
        <end position="77"/>
    </location>
</feature>
<keyword evidence="1" id="KW-0812">Transmembrane</keyword>
<dbReference type="Pfam" id="PF03703">
    <property type="entry name" value="bPH_2"/>
    <property type="match status" value="1"/>
</dbReference>
<keyword evidence="1" id="KW-0472">Membrane</keyword>
<gene>
    <name evidence="3" type="ordered locus">P700755_003584</name>
</gene>
<keyword evidence="1" id="KW-1133">Transmembrane helix</keyword>
<dbReference type="KEGG" id="ptq:P700755_003584"/>
<evidence type="ECO:0000256" key="1">
    <source>
        <dbReference type="SAM" id="Phobius"/>
    </source>
</evidence>
<dbReference type="Proteomes" id="UP000008514">
    <property type="component" value="Chromosome"/>
</dbReference>
<evidence type="ECO:0000313" key="4">
    <source>
        <dbReference type="Proteomes" id="UP000008514"/>
    </source>
</evidence>
<accession>K4IK48</accession>
<dbReference type="PANTHER" id="PTHR34473:SF2">
    <property type="entry name" value="UPF0699 TRANSMEMBRANE PROTEIN YDBT"/>
    <property type="match status" value="1"/>
</dbReference>